<sequence length="70" mass="7885">MASLRKPRRSPSRWRKSRNPAATAPRGDERALAFSTRTTKPPFLVVAVSRGTSAQVLVRVSEVQLQLQRR</sequence>
<evidence type="ECO:0000313" key="3">
    <source>
        <dbReference type="Proteomes" id="UP000076744"/>
    </source>
</evidence>
<evidence type="ECO:0000256" key="1">
    <source>
        <dbReference type="SAM" id="MobiDB-lite"/>
    </source>
</evidence>
<keyword evidence="3" id="KW-1185">Reference proteome</keyword>
<dbReference type="AlphaFoldDB" id="A0A162I769"/>
<comment type="caution">
    <text evidence="2">The sequence shown here is derived from an EMBL/GenBank/DDBJ whole genome shotgun (WGS) entry which is preliminary data.</text>
</comment>
<dbReference type="EMBL" id="AZHB01000038">
    <property type="protein sequence ID" value="OAA53215.1"/>
    <property type="molecule type" value="Genomic_DNA"/>
</dbReference>
<evidence type="ECO:0000313" key="2">
    <source>
        <dbReference type="EMBL" id="OAA53215.1"/>
    </source>
</evidence>
<name>A0A162I769_CORFA</name>
<dbReference type="RefSeq" id="XP_018700279.1">
    <property type="nucleotide sequence ID" value="XM_018852550.1"/>
</dbReference>
<protein>
    <submittedName>
        <fullName evidence="2">Uncharacterized protein</fullName>
    </submittedName>
</protein>
<reference evidence="2 3" key="1">
    <citation type="journal article" date="2016" name="Genome Biol. Evol.">
        <title>Divergent and convergent evolution of fungal pathogenicity.</title>
        <authorList>
            <person name="Shang Y."/>
            <person name="Xiao G."/>
            <person name="Zheng P."/>
            <person name="Cen K."/>
            <person name="Zhan S."/>
            <person name="Wang C."/>
        </authorList>
    </citation>
    <scope>NUCLEOTIDE SEQUENCE [LARGE SCALE GENOMIC DNA]</scope>
    <source>
        <strain evidence="2 3">ARSEF 2679</strain>
    </source>
</reference>
<proteinExistence type="predicted"/>
<dbReference type="GeneID" id="30025239"/>
<organism evidence="2 3">
    <name type="scientific">Cordyceps fumosorosea (strain ARSEF 2679)</name>
    <name type="common">Isaria fumosorosea</name>
    <dbReference type="NCBI Taxonomy" id="1081104"/>
    <lineage>
        <taxon>Eukaryota</taxon>
        <taxon>Fungi</taxon>
        <taxon>Dikarya</taxon>
        <taxon>Ascomycota</taxon>
        <taxon>Pezizomycotina</taxon>
        <taxon>Sordariomycetes</taxon>
        <taxon>Hypocreomycetidae</taxon>
        <taxon>Hypocreales</taxon>
        <taxon>Cordycipitaceae</taxon>
        <taxon>Cordyceps</taxon>
    </lineage>
</organism>
<dbReference type="Proteomes" id="UP000076744">
    <property type="component" value="Unassembled WGS sequence"/>
</dbReference>
<gene>
    <name evidence="2" type="ORF">ISF_08947</name>
</gene>
<accession>A0A162I769</accession>
<feature type="compositionally biased region" description="Basic residues" evidence="1">
    <location>
        <begin position="1"/>
        <end position="18"/>
    </location>
</feature>
<feature type="region of interest" description="Disordered" evidence="1">
    <location>
        <begin position="1"/>
        <end position="35"/>
    </location>
</feature>